<keyword evidence="3" id="KW-0723">Serine/threonine-protein kinase</keyword>
<dbReference type="InterPro" id="IPR050629">
    <property type="entry name" value="STE20/SPS1-PAK"/>
</dbReference>
<dbReference type="SMART" id="SM00220">
    <property type="entry name" value="S_TKc"/>
    <property type="match status" value="1"/>
</dbReference>
<name>A0A6A6T0M4_9PLEO</name>
<dbReference type="InterPro" id="IPR000719">
    <property type="entry name" value="Prot_kinase_dom"/>
</dbReference>
<evidence type="ECO:0000256" key="4">
    <source>
        <dbReference type="ARBA" id="ARBA00022679"/>
    </source>
</evidence>
<feature type="region of interest" description="Disordered" evidence="11">
    <location>
        <begin position="290"/>
        <end position="400"/>
    </location>
</feature>
<dbReference type="Proteomes" id="UP000799324">
    <property type="component" value="Unassembled WGS sequence"/>
</dbReference>
<dbReference type="EMBL" id="MU004410">
    <property type="protein sequence ID" value="KAF2652094.1"/>
    <property type="molecule type" value="Genomic_DNA"/>
</dbReference>
<evidence type="ECO:0000256" key="3">
    <source>
        <dbReference type="ARBA" id="ARBA00022527"/>
    </source>
</evidence>
<feature type="region of interest" description="Disordered" evidence="11">
    <location>
        <begin position="434"/>
        <end position="459"/>
    </location>
</feature>
<evidence type="ECO:0000256" key="6">
    <source>
        <dbReference type="ARBA" id="ARBA00022777"/>
    </source>
</evidence>
<evidence type="ECO:0000256" key="2">
    <source>
        <dbReference type="ARBA" id="ARBA00012513"/>
    </source>
</evidence>
<feature type="compositionally biased region" description="Polar residues" evidence="11">
    <location>
        <begin position="671"/>
        <end position="680"/>
    </location>
</feature>
<dbReference type="GO" id="GO:0005524">
    <property type="term" value="F:ATP binding"/>
    <property type="evidence" value="ECO:0007669"/>
    <property type="project" value="UniProtKB-UniRule"/>
</dbReference>
<reference evidence="13" key="1">
    <citation type="journal article" date="2020" name="Stud. Mycol.">
        <title>101 Dothideomycetes genomes: a test case for predicting lifestyles and emergence of pathogens.</title>
        <authorList>
            <person name="Haridas S."/>
            <person name="Albert R."/>
            <person name="Binder M."/>
            <person name="Bloem J."/>
            <person name="Labutti K."/>
            <person name="Salamov A."/>
            <person name="Andreopoulos B."/>
            <person name="Baker S."/>
            <person name="Barry K."/>
            <person name="Bills G."/>
            <person name="Bluhm B."/>
            <person name="Cannon C."/>
            <person name="Castanera R."/>
            <person name="Culley D."/>
            <person name="Daum C."/>
            <person name="Ezra D."/>
            <person name="Gonzalez J."/>
            <person name="Henrissat B."/>
            <person name="Kuo A."/>
            <person name="Liang C."/>
            <person name="Lipzen A."/>
            <person name="Lutzoni F."/>
            <person name="Magnuson J."/>
            <person name="Mondo S."/>
            <person name="Nolan M."/>
            <person name="Ohm R."/>
            <person name="Pangilinan J."/>
            <person name="Park H.-J."/>
            <person name="Ramirez L."/>
            <person name="Alfaro M."/>
            <person name="Sun H."/>
            <person name="Tritt A."/>
            <person name="Yoshinaga Y."/>
            <person name="Zwiers L.-H."/>
            <person name="Turgeon B."/>
            <person name="Goodwin S."/>
            <person name="Spatafora J."/>
            <person name="Crous P."/>
            <person name="Grigoriev I."/>
        </authorList>
    </citation>
    <scope>NUCLEOTIDE SEQUENCE</scope>
    <source>
        <strain evidence="13">CBS 122681</strain>
    </source>
</reference>
<gene>
    <name evidence="13" type="ORF">K491DRAFT_69226</name>
</gene>
<feature type="compositionally biased region" description="Pro residues" evidence="11">
    <location>
        <begin position="492"/>
        <end position="502"/>
    </location>
</feature>
<evidence type="ECO:0000313" key="13">
    <source>
        <dbReference type="EMBL" id="KAF2652094.1"/>
    </source>
</evidence>
<organism evidence="13 14">
    <name type="scientific">Lophiostoma macrostomum CBS 122681</name>
    <dbReference type="NCBI Taxonomy" id="1314788"/>
    <lineage>
        <taxon>Eukaryota</taxon>
        <taxon>Fungi</taxon>
        <taxon>Dikarya</taxon>
        <taxon>Ascomycota</taxon>
        <taxon>Pezizomycotina</taxon>
        <taxon>Dothideomycetes</taxon>
        <taxon>Pleosporomycetidae</taxon>
        <taxon>Pleosporales</taxon>
        <taxon>Lophiostomataceae</taxon>
        <taxon>Lophiostoma</taxon>
    </lineage>
</organism>
<evidence type="ECO:0000256" key="1">
    <source>
        <dbReference type="ARBA" id="ARBA00008874"/>
    </source>
</evidence>
<protein>
    <recommendedName>
        <fullName evidence="2">non-specific serine/threonine protein kinase</fullName>
        <ecNumber evidence="2">2.7.11.1</ecNumber>
    </recommendedName>
</protein>
<dbReference type="Pfam" id="PF00069">
    <property type="entry name" value="Pkinase"/>
    <property type="match status" value="1"/>
</dbReference>
<dbReference type="AlphaFoldDB" id="A0A6A6T0M4"/>
<feature type="region of interest" description="Disordered" evidence="11">
    <location>
        <begin position="483"/>
        <end position="707"/>
    </location>
</feature>
<evidence type="ECO:0000256" key="10">
    <source>
        <dbReference type="PROSITE-ProRule" id="PRU10141"/>
    </source>
</evidence>
<dbReference type="PROSITE" id="PS50011">
    <property type="entry name" value="PROTEIN_KINASE_DOM"/>
    <property type="match status" value="1"/>
</dbReference>
<dbReference type="PROSITE" id="PS00107">
    <property type="entry name" value="PROTEIN_KINASE_ATP"/>
    <property type="match status" value="1"/>
</dbReference>
<evidence type="ECO:0000259" key="12">
    <source>
        <dbReference type="PROSITE" id="PS50011"/>
    </source>
</evidence>
<proteinExistence type="inferred from homology"/>
<dbReference type="Gene3D" id="1.10.510.10">
    <property type="entry name" value="Transferase(Phosphotransferase) domain 1"/>
    <property type="match status" value="1"/>
</dbReference>
<dbReference type="PANTHER" id="PTHR48012:SF10">
    <property type="entry name" value="FI20177P1"/>
    <property type="match status" value="1"/>
</dbReference>
<accession>A0A6A6T0M4</accession>
<evidence type="ECO:0000256" key="11">
    <source>
        <dbReference type="SAM" id="MobiDB-lite"/>
    </source>
</evidence>
<evidence type="ECO:0000256" key="8">
    <source>
        <dbReference type="ARBA" id="ARBA00047899"/>
    </source>
</evidence>
<evidence type="ECO:0000256" key="9">
    <source>
        <dbReference type="ARBA" id="ARBA00048679"/>
    </source>
</evidence>
<evidence type="ECO:0000256" key="5">
    <source>
        <dbReference type="ARBA" id="ARBA00022741"/>
    </source>
</evidence>
<feature type="compositionally biased region" description="Polar residues" evidence="11">
    <location>
        <begin position="339"/>
        <end position="357"/>
    </location>
</feature>
<evidence type="ECO:0000256" key="7">
    <source>
        <dbReference type="ARBA" id="ARBA00022840"/>
    </source>
</evidence>
<dbReference type="GO" id="GO:0004674">
    <property type="term" value="F:protein serine/threonine kinase activity"/>
    <property type="evidence" value="ECO:0007669"/>
    <property type="project" value="UniProtKB-KW"/>
</dbReference>
<keyword evidence="14" id="KW-1185">Reference proteome</keyword>
<keyword evidence="6 13" id="KW-0418">Kinase</keyword>
<dbReference type="CDD" id="cd06609">
    <property type="entry name" value="STKc_MST3_like"/>
    <property type="match status" value="1"/>
</dbReference>
<feature type="compositionally biased region" description="Low complexity" evidence="11">
    <location>
        <begin position="685"/>
        <end position="706"/>
    </location>
</feature>
<dbReference type="GO" id="GO:0005737">
    <property type="term" value="C:cytoplasm"/>
    <property type="evidence" value="ECO:0007669"/>
    <property type="project" value="TreeGrafter"/>
</dbReference>
<dbReference type="EC" id="2.7.11.1" evidence="2"/>
<dbReference type="OrthoDB" id="248923at2759"/>
<dbReference type="InterPro" id="IPR011009">
    <property type="entry name" value="Kinase-like_dom_sf"/>
</dbReference>
<comment type="catalytic activity">
    <reaction evidence="8">
        <text>L-threonyl-[protein] + ATP = O-phospho-L-threonyl-[protein] + ADP + H(+)</text>
        <dbReference type="Rhea" id="RHEA:46608"/>
        <dbReference type="Rhea" id="RHEA-COMP:11060"/>
        <dbReference type="Rhea" id="RHEA-COMP:11605"/>
        <dbReference type="ChEBI" id="CHEBI:15378"/>
        <dbReference type="ChEBI" id="CHEBI:30013"/>
        <dbReference type="ChEBI" id="CHEBI:30616"/>
        <dbReference type="ChEBI" id="CHEBI:61977"/>
        <dbReference type="ChEBI" id="CHEBI:456216"/>
        <dbReference type="EC" id="2.7.11.1"/>
    </reaction>
</comment>
<sequence>MEDKKTGTVDPTLLYEKQHCIGGGSFGKVYKGVDKRTGEVVAIKVIDMEDAEDEIEDIMTEVSILSAMESDHVTKYIGSYTLGTNLWIVMEFCSGGSCADLMKPGPIQEQEIAVILREVLLGLIYLHEDGKLHRDVKAANILVDAKGHVKLADFGVSGQLTATMTKKNTFVGTPFWMAPEVIKQSGYDGKADIWSLGITAIEFAKGEPPFADIHPMKVLFLIPKHDSPELTGNQWSSAFKEFIDLCCYKDPRHRPTAKQLLQHSFIRKAGKSSRLQELVFRYHDWRLRNPKDNEATPDTFLAPPPKPTASESDDEFMDHWDFGTIRPSPAMRGPASALQPKNQSYLNQQACNVSSSRKPVALRGNENVNSDTDETVRKAPVSPTKVPLPPSPDKPYDDSFFHMQATKHGATNPKHPGTAPKALPAAVEDLFSPAAGPQRYPERTPVKGKALAHGPVRRQTPLAHQYDEYLQRAIASDMAALDIGNDSKTSSPPTPTPTPTPTRPAKSKMPIAEIPPYKGKSSAQKTASAVQPLTVAPVGDPDGSHGRGRSEGSSGRVKLKQAYKDASHGKPLPLIAGQKPLPAFDPKPMNIPGSRPSSSSKPLDFPKSRPSPSKPMNIAGSGPSSLTKLLNPAGSCPSSSSATSDALGGQIPEQWTPKSSNASAEGGRRPSVTSIITDTPSGRRPSPASLKTSLSPSSSVRSSHPGSPLPAEITALSGVVVPALKAALARRAYNLNLKNRADTTTSAVKDPHPFEMRKKRRQECQDNVKRIVEMLIENFEQLDYWDEKEQVGMGGDVAGFLEGFLEEVLVRVEPADD</sequence>
<dbReference type="SUPFAM" id="SSF56112">
    <property type="entry name" value="Protein kinase-like (PK-like)"/>
    <property type="match status" value="1"/>
</dbReference>
<keyword evidence="5 10" id="KW-0547">Nucleotide-binding</keyword>
<keyword evidence="4" id="KW-0808">Transferase</keyword>
<feature type="compositionally biased region" description="Polar residues" evidence="11">
    <location>
        <begin position="521"/>
        <end position="531"/>
    </location>
</feature>
<dbReference type="PANTHER" id="PTHR48012">
    <property type="entry name" value="STERILE20-LIKE KINASE, ISOFORM B-RELATED"/>
    <property type="match status" value="1"/>
</dbReference>
<feature type="domain" description="Protein kinase" evidence="12">
    <location>
        <begin position="15"/>
        <end position="266"/>
    </location>
</feature>
<comment type="similarity">
    <text evidence="1">Belongs to the protein kinase superfamily. STE Ser/Thr protein kinase family. STE20 subfamily.</text>
</comment>
<feature type="compositionally biased region" description="Low complexity" evidence="11">
    <location>
        <begin position="633"/>
        <end position="649"/>
    </location>
</feature>
<keyword evidence="7 10" id="KW-0067">ATP-binding</keyword>
<dbReference type="InterPro" id="IPR017441">
    <property type="entry name" value="Protein_kinase_ATP_BS"/>
</dbReference>
<dbReference type="FunFam" id="1.10.510.10:FF:000499">
    <property type="entry name" value="Serine/threonine-protein kinase KIC1"/>
    <property type="match status" value="1"/>
</dbReference>
<evidence type="ECO:0000313" key="14">
    <source>
        <dbReference type="Proteomes" id="UP000799324"/>
    </source>
</evidence>
<comment type="catalytic activity">
    <reaction evidence="9">
        <text>L-seryl-[protein] + ATP = O-phospho-L-seryl-[protein] + ADP + H(+)</text>
        <dbReference type="Rhea" id="RHEA:17989"/>
        <dbReference type="Rhea" id="RHEA-COMP:9863"/>
        <dbReference type="Rhea" id="RHEA-COMP:11604"/>
        <dbReference type="ChEBI" id="CHEBI:15378"/>
        <dbReference type="ChEBI" id="CHEBI:29999"/>
        <dbReference type="ChEBI" id="CHEBI:30616"/>
        <dbReference type="ChEBI" id="CHEBI:83421"/>
        <dbReference type="ChEBI" id="CHEBI:456216"/>
        <dbReference type="EC" id="2.7.11.1"/>
    </reaction>
</comment>
<feature type="binding site" evidence="10">
    <location>
        <position position="44"/>
    </location>
    <ligand>
        <name>ATP</name>
        <dbReference type="ChEBI" id="CHEBI:30616"/>
    </ligand>
</feature>